<gene>
    <name evidence="1" type="ORF">GAGA_2421</name>
</gene>
<name>A0ABQ0I7E4_9ALTE</name>
<dbReference type="EMBL" id="BAEK01000037">
    <property type="protein sequence ID" value="GAC05272.1"/>
    <property type="molecule type" value="Genomic_DNA"/>
</dbReference>
<keyword evidence="2" id="KW-1185">Reference proteome</keyword>
<sequence length="37" mass="4084">MVSQNRGSVGIFSVSIQEVFKSRSIQLEMLSLINSPT</sequence>
<dbReference type="Proteomes" id="UP000008372">
    <property type="component" value="Unassembled WGS sequence"/>
</dbReference>
<proteinExistence type="predicted"/>
<comment type="caution">
    <text evidence="1">The sequence shown here is derived from an EMBL/GenBank/DDBJ whole genome shotgun (WGS) entry which is preliminary data.</text>
</comment>
<organism evidence="1 2">
    <name type="scientific">Paraglaciecola agarilytica NO2</name>
    <dbReference type="NCBI Taxonomy" id="1125747"/>
    <lineage>
        <taxon>Bacteria</taxon>
        <taxon>Pseudomonadati</taxon>
        <taxon>Pseudomonadota</taxon>
        <taxon>Gammaproteobacteria</taxon>
        <taxon>Alteromonadales</taxon>
        <taxon>Alteromonadaceae</taxon>
        <taxon>Paraglaciecola</taxon>
    </lineage>
</organism>
<evidence type="ECO:0000313" key="1">
    <source>
        <dbReference type="EMBL" id="GAC05272.1"/>
    </source>
</evidence>
<reference evidence="1 2" key="1">
    <citation type="journal article" date="2014" name="Environ. Microbiol.">
        <title>Comparative genomics of the marine bacterial genus Glaciecola reveals the high degree of genomic diversity and genomic characteristic for cold adaptation.</title>
        <authorList>
            <person name="Qin Q.L."/>
            <person name="Xie B.B."/>
            <person name="Yu Y."/>
            <person name="Shu Y.L."/>
            <person name="Rong J.C."/>
            <person name="Zhang Y.J."/>
            <person name="Zhao D.L."/>
            <person name="Chen X.L."/>
            <person name="Zhang X.Y."/>
            <person name="Chen B."/>
            <person name="Zhou B.C."/>
            <person name="Zhang Y.Z."/>
        </authorList>
    </citation>
    <scope>NUCLEOTIDE SEQUENCE [LARGE SCALE GENOMIC DNA]</scope>
    <source>
        <strain evidence="1 2">NO2</strain>
    </source>
</reference>
<protein>
    <submittedName>
        <fullName evidence="1">Uncharacterized protein</fullName>
    </submittedName>
</protein>
<evidence type="ECO:0000313" key="2">
    <source>
        <dbReference type="Proteomes" id="UP000008372"/>
    </source>
</evidence>
<accession>A0ABQ0I7E4</accession>